<evidence type="ECO:0000259" key="10">
    <source>
        <dbReference type="PROSITE" id="PS50110"/>
    </source>
</evidence>
<gene>
    <name evidence="12" type="ORF">M6D89_05895</name>
</gene>
<evidence type="ECO:0000256" key="2">
    <source>
        <dbReference type="ARBA" id="ARBA00022490"/>
    </source>
</evidence>
<dbReference type="GO" id="GO:0005829">
    <property type="term" value="C:cytosol"/>
    <property type="evidence" value="ECO:0007669"/>
    <property type="project" value="TreeGrafter"/>
</dbReference>
<sequence length="241" mass="26640">MADILLIDDDKELSELLQEYLISEGFSVAVAFDGAEALQMAEQTPYAAMILDVMLPRHSGFDVLKELRQKPELNHQHTPVIMLTAKGDTIDRVIGLEIGADDYLPKPCDPRELVARLRAVLRRTQASQQAAPEAGTLQVDNLVLQMGSRAAYWQQEQLPLTGTEFSVLELLVRHAGQVISKDDLTERALGRKLTPYDRSIDVHVSNIRKKLATAGASKEQIINVRGAGYMLTRSSEAPPAQ</sequence>
<dbReference type="RefSeq" id="WP_253967096.1">
    <property type="nucleotide sequence ID" value="NZ_JAMFTH010000001.1"/>
</dbReference>
<dbReference type="SMART" id="SM00862">
    <property type="entry name" value="Trans_reg_C"/>
    <property type="match status" value="1"/>
</dbReference>
<dbReference type="Pfam" id="PF00072">
    <property type="entry name" value="Response_reg"/>
    <property type="match status" value="1"/>
</dbReference>
<evidence type="ECO:0000256" key="9">
    <source>
        <dbReference type="PROSITE-ProRule" id="PRU01091"/>
    </source>
</evidence>
<keyword evidence="3 8" id="KW-0597">Phosphoprotein</keyword>
<protein>
    <submittedName>
        <fullName evidence="12">Response regulator transcription factor</fullName>
    </submittedName>
</protein>
<dbReference type="PANTHER" id="PTHR48111">
    <property type="entry name" value="REGULATOR OF RPOS"/>
    <property type="match status" value="1"/>
</dbReference>
<organism evidence="12 13">
    <name type="scientific">Gilvimarinus xylanilyticus</name>
    <dbReference type="NCBI Taxonomy" id="2944139"/>
    <lineage>
        <taxon>Bacteria</taxon>
        <taxon>Pseudomonadati</taxon>
        <taxon>Pseudomonadota</taxon>
        <taxon>Gammaproteobacteria</taxon>
        <taxon>Cellvibrionales</taxon>
        <taxon>Cellvibrionaceae</taxon>
        <taxon>Gilvimarinus</taxon>
    </lineage>
</organism>
<dbReference type="InterPro" id="IPR011006">
    <property type="entry name" value="CheY-like_superfamily"/>
</dbReference>
<dbReference type="GO" id="GO:0000156">
    <property type="term" value="F:phosphorelay response regulator activity"/>
    <property type="evidence" value="ECO:0007669"/>
    <property type="project" value="TreeGrafter"/>
</dbReference>
<dbReference type="PANTHER" id="PTHR48111:SF39">
    <property type="entry name" value="TRANSCRIPTIONAL REGULATORY PROTEIN CPXR"/>
    <property type="match status" value="1"/>
</dbReference>
<evidence type="ECO:0000313" key="13">
    <source>
        <dbReference type="Proteomes" id="UP001139319"/>
    </source>
</evidence>
<dbReference type="InterPro" id="IPR001867">
    <property type="entry name" value="OmpR/PhoB-type_DNA-bd"/>
</dbReference>
<dbReference type="Gene3D" id="6.10.250.690">
    <property type="match status" value="1"/>
</dbReference>
<evidence type="ECO:0000313" key="12">
    <source>
        <dbReference type="EMBL" id="MCP8898829.1"/>
    </source>
</evidence>
<dbReference type="InterPro" id="IPR039420">
    <property type="entry name" value="WalR-like"/>
</dbReference>
<dbReference type="SMART" id="SM00448">
    <property type="entry name" value="REC"/>
    <property type="match status" value="1"/>
</dbReference>
<dbReference type="SUPFAM" id="SSF46894">
    <property type="entry name" value="C-terminal effector domain of the bipartite response regulators"/>
    <property type="match status" value="1"/>
</dbReference>
<feature type="modified residue" description="4-aspartylphosphate" evidence="8">
    <location>
        <position position="52"/>
    </location>
</feature>
<keyword evidence="6 9" id="KW-0238">DNA-binding</keyword>
<reference evidence="12" key="2">
    <citation type="submission" date="2023-01" db="EMBL/GenBank/DDBJ databases">
        <title>Gilvimarinus xylanilyticus HB14 isolated from Caulerpa lentillifera aquaculture base in Hainan, China.</title>
        <authorList>
            <person name="Zhang Y.-J."/>
        </authorList>
    </citation>
    <scope>NUCLEOTIDE SEQUENCE</scope>
    <source>
        <strain evidence="12">HB14</strain>
    </source>
</reference>
<dbReference type="PROSITE" id="PS50110">
    <property type="entry name" value="RESPONSE_REGULATORY"/>
    <property type="match status" value="1"/>
</dbReference>
<dbReference type="InterPro" id="IPR058124">
    <property type="entry name" value="CpxR-like_REC"/>
</dbReference>
<dbReference type="InterPro" id="IPR016032">
    <property type="entry name" value="Sig_transdc_resp-reg_C-effctor"/>
</dbReference>
<keyword evidence="4" id="KW-0902">Two-component regulatory system</keyword>
<feature type="DNA-binding region" description="OmpR/PhoB-type" evidence="9">
    <location>
        <begin position="134"/>
        <end position="233"/>
    </location>
</feature>
<name>A0A9X2KT22_9GAMM</name>
<evidence type="ECO:0000256" key="1">
    <source>
        <dbReference type="ARBA" id="ARBA00004496"/>
    </source>
</evidence>
<evidence type="ECO:0000259" key="11">
    <source>
        <dbReference type="PROSITE" id="PS51755"/>
    </source>
</evidence>
<dbReference type="Gene3D" id="3.40.50.2300">
    <property type="match status" value="1"/>
</dbReference>
<keyword evidence="5" id="KW-0805">Transcription regulation</keyword>
<reference evidence="12" key="1">
    <citation type="submission" date="2022-05" db="EMBL/GenBank/DDBJ databases">
        <authorList>
            <person name="Sun H.-N."/>
        </authorList>
    </citation>
    <scope>NUCLEOTIDE SEQUENCE</scope>
    <source>
        <strain evidence="12">HB14</strain>
    </source>
</reference>
<feature type="domain" description="OmpR/PhoB-type" evidence="11">
    <location>
        <begin position="134"/>
        <end position="233"/>
    </location>
</feature>
<comment type="caution">
    <text evidence="12">The sequence shown here is derived from an EMBL/GenBank/DDBJ whole genome shotgun (WGS) entry which is preliminary data.</text>
</comment>
<evidence type="ECO:0000256" key="8">
    <source>
        <dbReference type="PROSITE-ProRule" id="PRU00169"/>
    </source>
</evidence>
<dbReference type="Pfam" id="PF00486">
    <property type="entry name" value="Trans_reg_C"/>
    <property type="match status" value="1"/>
</dbReference>
<comment type="subcellular location">
    <subcellularLocation>
        <location evidence="1">Cytoplasm</location>
    </subcellularLocation>
</comment>
<dbReference type="InterPro" id="IPR001789">
    <property type="entry name" value="Sig_transdc_resp-reg_receiver"/>
</dbReference>
<dbReference type="EMBL" id="JAMFTH010000001">
    <property type="protein sequence ID" value="MCP8898829.1"/>
    <property type="molecule type" value="Genomic_DNA"/>
</dbReference>
<evidence type="ECO:0000256" key="7">
    <source>
        <dbReference type="ARBA" id="ARBA00023163"/>
    </source>
</evidence>
<evidence type="ECO:0000256" key="6">
    <source>
        <dbReference type="ARBA" id="ARBA00023125"/>
    </source>
</evidence>
<proteinExistence type="predicted"/>
<dbReference type="Proteomes" id="UP001139319">
    <property type="component" value="Unassembled WGS sequence"/>
</dbReference>
<dbReference type="PROSITE" id="PS51755">
    <property type="entry name" value="OMPR_PHOB"/>
    <property type="match status" value="1"/>
</dbReference>
<dbReference type="CDD" id="cd00383">
    <property type="entry name" value="trans_reg_C"/>
    <property type="match status" value="1"/>
</dbReference>
<dbReference type="InterPro" id="IPR036388">
    <property type="entry name" value="WH-like_DNA-bd_sf"/>
</dbReference>
<dbReference type="AlphaFoldDB" id="A0A9X2KT22"/>
<dbReference type="FunFam" id="3.40.50.2300:FF:000001">
    <property type="entry name" value="DNA-binding response regulator PhoB"/>
    <property type="match status" value="1"/>
</dbReference>
<dbReference type="CDD" id="cd17623">
    <property type="entry name" value="REC_OmpR_CpxR"/>
    <property type="match status" value="1"/>
</dbReference>
<keyword evidence="2" id="KW-0963">Cytoplasm</keyword>
<accession>A0A9X2KT22</accession>
<dbReference type="GO" id="GO:0032993">
    <property type="term" value="C:protein-DNA complex"/>
    <property type="evidence" value="ECO:0007669"/>
    <property type="project" value="TreeGrafter"/>
</dbReference>
<keyword evidence="7" id="KW-0804">Transcription</keyword>
<feature type="domain" description="Response regulatory" evidence="10">
    <location>
        <begin position="3"/>
        <end position="121"/>
    </location>
</feature>
<dbReference type="SUPFAM" id="SSF52172">
    <property type="entry name" value="CheY-like"/>
    <property type="match status" value="1"/>
</dbReference>
<dbReference type="Gene3D" id="1.10.10.10">
    <property type="entry name" value="Winged helix-like DNA-binding domain superfamily/Winged helix DNA-binding domain"/>
    <property type="match status" value="1"/>
</dbReference>
<dbReference type="GO" id="GO:0000976">
    <property type="term" value="F:transcription cis-regulatory region binding"/>
    <property type="evidence" value="ECO:0007669"/>
    <property type="project" value="TreeGrafter"/>
</dbReference>
<evidence type="ECO:0000256" key="5">
    <source>
        <dbReference type="ARBA" id="ARBA00023015"/>
    </source>
</evidence>
<keyword evidence="13" id="KW-1185">Reference proteome</keyword>
<dbReference type="GO" id="GO:0006355">
    <property type="term" value="P:regulation of DNA-templated transcription"/>
    <property type="evidence" value="ECO:0007669"/>
    <property type="project" value="InterPro"/>
</dbReference>
<evidence type="ECO:0000256" key="3">
    <source>
        <dbReference type="ARBA" id="ARBA00022553"/>
    </source>
</evidence>
<evidence type="ECO:0000256" key="4">
    <source>
        <dbReference type="ARBA" id="ARBA00023012"/>
    </source>
</evidence>